<comment type="caution">
    <text evidence="1">The sequence shown here is derived from an EMBL/GenBank/DDBJ whole genome shotgun (WGS) entry which is preliminary data.</text>
</comment>
<accession>A0A8S1B5C1</accession>
<sequence length="119" mass="13682">MLFTILIATCGLSNPQQLWEKYKIEMSDDILHRLQEHNPNVTYNDFIFNEALTKIEDQVITITGKDLSDFGMSRLQRTGEVCSDIVRELSYDAASLPQHITEAVPRLNPEQRLVFENVV</sequence>
<evidence type="ECO:0000313" key="1">
    <source>
        <dbReference type="EMBL" id="CAB3254697.1"/>
    </source>
</evidence>
<protein>
    <submittedName>
        <fullName evidence="1">Uncharacterized protein</fullName>
    </submittedName>
</protein>
<organism evidence="1 2">
    <name type="scientific">Arctia plantaginis</name>
    <name type="common">Wood tiger moth</name>
    <name type="synonym">Phalaena plantaginis</name>
    <dbReference type="NCBI Taxonomy" id="874455"/>
    <lineage>
        <taxon>Eukaryota</taxon>
        <taxon>Metazoa</taxon>
        <taxon>Ecdysozoa</taxon>
        <taxon>Arthropoda</taxon>
        <taxon>Hexapoda</taxon>
        <taxon>Insecta</taxon>
        <taxon>Pterygota</taxon>
        <taxon>Neoptera</taxon>
        <taxon>Endopterygota</taxon>
        <taxon>Lepidoptera</taxon>
        <taxon>Glossata</taxon>
        <taxon>Ditrysia</taxon>
        <taxon>Noctuoidea</taxon>
        <taxon>Erebidae</taxon>
        <taxon>Arctiinae</taxon>
        <taxon>Arctia</taxon>
    </lineage>
</organism>
<dbReference type="Proteomes" id="UP000494256">
    <property type="component" value="Unassembled WGS sequence"/>
</dbReference>
<evidence type="ECO:0000313" key="2">
    <source>
        <dbReference type="Proteomes" id="UP000494256"/>
    </source>
</evidence>
<dbReference type="AlphaFoldDB" id="A0A8S1B5C1"/>
<dbReference type="OrthoDB" id="7481101at2759"/>
<dbReference type="EMBL" id="CADEBD010000422">
    <property type="protein sequence ID" value="CAB3254697.1"/>
    <property type="molecule type" value="Genomic_DNA"/>
</dbReference>
<reference evidence="1 2" key="1">
    <citation type="submission" date="2020-04" db="EMBL/GenBank/DDBJ databases">
        <authorList>
            <person name="Wallbank WR R."/>
            <person name="Pardo Diaz C."/>
            <person name="Kozak K."/>
            <person name="Martin S."/>
            <person name="Jiggins C."/>
            <person name="Moest M."/>
            <person name="Warren A I."/>
            <person name="Byers J.R.P. K."/>
            <person name="Montejo-Kovacevich G."/>
            <person name="Yen C E."/>
        </authorList>
    </citation>
    <scope>NUCLEOTIDE SEQUENCE [LARGE SCALE GENOMIC DNA]</scope>
</reference>
<gene>
    <name evidence="1" type="ORF">APLA_LOCUS14876</name>
</gene>
<proteinExistence type="predicted"/>
<name>A0A8S1B5C1_ARCPL</name>